<evidence type="ECO:0000313" key="2">
    <source>
        <dbReference type="Proteomes" id="UP000724584"/>
    </source>
</evidence>
<organism evidence="1 2">
    <name type="scientific">Chaetomium tenue</name>
    <dbReference type="NCBI Taxonomy" id="1854479"/>
    <lineage>
        <taxon>Eukaryota</taxon>
        <taxon>Fungi</taxon>
        <taxon>Dikarya</taxon>
        <taxon>Ascomycota</taxon>
        <taxon>Pezizomycotina</taxon>
        <taxon>Sordariomycetes</taxon>
        <taxon>Sordariomycetidae</taxon>
        <taxon>Sordariales</taxon>
        <taxon>Chaetomiaceae</taxon>
        <taxon>Chaetomium</taxon>
    </lineage>
</organism>
<proteinExistence type="predicted"/>
<name>A0ACB7PA30_9PEZI</name>
<reference evidence="1 2" key="1">
    <citation type="journal article" date="2021" name="Nat. Commun.">
        <title>Genetic determinants of endophytism in the Arabidopsis root mycobiome.</title>
        <authorList>
            <person name="Mesny F."/>
            <person name="Miyauchi S."/>
            <person name="Thiergart T."/>
            <person name="Pickel B."/>
            <person name="Atanasova L."/>
            <person name="Karlsson M."/>
            <person name="Huettel B."/>
            <person name="Barry K.W."/>
            <person name="Haridas S."/>
            <person name="Chen C."/>
            <person name="Bauer D."/>
            <person name="Andreopoulos W."/>
            <person name="Pangilinan J."/>
            <person name="LaButti K."/>
            <person name="Riley R."/>
            <person name="Lipzen A."/>
            <person name="Clum A."/>
            <person name="Drula E."/>
            <person name="Henrissat B."/>
            <person name="Kohler A."/>
            <person name="Grigoriev I.V."/>
            <person name="Martin F.M."/>
            <person name="Hacquard S."/>
        </authorList>
    </citation>
    <scope>NUCLEOTIDE SEQUENCE [LARGE SCALE GENOMIC DNA]</scope>
    <source>
        <strain evidence="1 2">MPI-SDFR-AT-0079</strain>
    </source>
</reference>
<comment type="caution">
    <text evidence="1">The sequence shown here is derived from an EMBL/GenBank/DDBJ whole genome shotgun (WGS) entry which is preliminary data.</text>
</comment>
<sequence length="382" mass="41945">MGSLPEATSRLFQPLQLNPKIRLTHRMAMAPLTRYRASDEHVPLPLVATYYSQRAASQPGTLLVTEATFVSRAAGGYANAPGIHNPAQVAAWRTVTDAVHAKGGYIFCQLWSLGRAADAAVAEKEGFRVHSSSAVAMPEPKDAPVPVAMTVEEIKVRVGEYAHAAKCAIEAGFDGVEIHGANGYLIDQFLQDTCNQRTDEYGGSVENRSRFALEVVQAVVDAVGAERTAIRMSPWTRFQGMRMKDPIPQFSDIIRKINGFGLAYLHLVQRRVETSDTESVTVDGESLDFAAELWDGPLLIAGSVTPQNARELVDGQFKHKNVIATFGRYFISTPDLPFRIKEGIALNPYDRSTFYLPKSPVGYIDQPFSKEFEALQGPQTVN</sequence>
<protein>
    <submittedName>
        <fullName evidence="1">Uncharacterized protein</fullName>
    </submittedName>
</protein>
<evidence type="ECO:0000313" key="1">
    <source>
        <dbReference type="EMBL" id="KAH6632303.1"/>
    </source>
</evidence>
<gene>
    <name evidence="1" type="ORF">F5144DRAFT_573641</name>
</gene>
<dbReference type="EMBL" id="JAGIZQ010000004">
    <property type="protein sequence ID" value="KAH6632303.1"/>
    <property type="molecule type" value="Genomic_DNA"/>
</dbReference>
<dbReference type="Proteomes" id="UP000724584">
    <property type="component" value="Unassembled WGS sequence"/>
</dbReference>
<accession>A0ACB7PA30</accession>
<keyword evidence="2" id="KW-1185">Reference proteome</keyword>